<dbReference type="PANTHER" id="PTHR31633:SF1">
    <property type="entry name" value="H_ACA RIBONUCLEOPROTEIN COMPLEX NON-CORE SUBUNIT NAF1"/>
    <property type="match status" value="1"/>
</dbReference>
<accession>A0AAJ7U5X4</accession>
<proteinExistence type="inferred from homology"/>
<dbReference type="Proteomes" id="UP001318040">
    <property type="component" value="Chromosome 50"/>
</dbReference>
<feature type="compositionally biased region" description="Low complexity" evidence="11">
    <location>
        <begin position="141"/>
        <end position="150"/>
    </location>
</feature>
<keyword evidence="8" id="KW-0539">Nucleus</keyword>
<dbReference type="GO" id="GO:0005634">
    <property type="term" value="C:nucleus"/>
    <property type="evidence" value="ECO:0007669"/>
    <property type="project" value="UniProtKB-SubCell"/>
</dbReference>
<dbReference type="AlphaFoldDB" id="A0AAJ7U5X4"/>
<feature type="compositionally biased region" description="Basic and acidic residues" evidence="11">
    <location>
        <begin position="1"/>
        <end position="12"/>
    </location>
</feature>
<feature type="region of interest" description="Disordered" evidence="11">
    <location>
        <begin position="299"/>
        <end position="368"/>
    </location>
</feature>
<evidence type="ECO:0000256" key="8">
    <source>
        <dbReference type="ARBA" id="ARBA00023242"/>
    </source>
</evidence>
<evidence type="ECO:0000256" key="7">
    <source>
        <dbReference type="ARBA" id="ARBA00022884"/>
    </source>
</evidence>
<keyword evidence="6" id="KW-0597">Phosphoprotein</keyword>
<evidence type="ECO:0000256" key="1">
    <source>
        <dbReference type="ARBA" id="ARBA00004123"/>
    </source>
</evidence>
<dbReference type="KEGG" id="pmrn:116953129"/>
<dbReference type="InterPro" id="IPR007504">
    <property type="entry name" value="H/ACA_rnp_Gar1/Naf1"/>
</dbReference>
<keyword evidence="7" id="KW-0694">RNA-binding</keyword>
<keyword evidence="4" id="KW-0690">Ribosome biogenesis</keyword>
<comment type="function">
    <text evidence="9">RNA-binding protein required for the maturation of box H/ACA snoRNPs complex and ribosome biogenesis. During assembly of the H/ACA snoRNPs complex, it associates with the complex and disappears during maturation of the complex and is replaced by NOLA1/GAR1 to yield mature H/ACA snoRNPs complex. Probably competes with NOLA1/GAR1 for binding with DKC1/NOLA4.</text>
</comment>
<dbReference type="InterPro" id="IPR038664">
    <property type="entry name" value="Gar1/Naf1_Cbf5-bd_sf"/>
</dbReference>
<keyword evidence="13" id="KW-0687">Ribonucleoprotein</keyword>
<dbReference type="PANTHER" id="PTHR31633">
    <property type="entry name" value="H/ACA RIBONUCLEOPROTEIN COMPLEX NON-CORE SUBUNIT NAF1"/>
    <property type="match status" value="1"/>
</dbReference>
<evidence type="ECO:0000313" key="13">
    <source>
        <dbReference type="RefSeq" id="XP_032828888.1"/>
    </source>
</evidence>
<name>A0AAJ7U5X4_PETMA</name>
<protein>
    <recommendedName>
        <fullName evidence="3">H/ACA ribonucleoprotein complex non-core subunit NAF1</fullName>
    </recommendedName>
</protein>
<evidence type="ECO:0000256" key="5">
    <source>
        <dbReference type="ARBA" id="ARBA00022552"/>
    </source>
</evidence>
<feature type="region of interest" description="Disordered" evidence="11">
    <location>
        <begin position="82"/>
        <end position="105"/>
    </location>
</feature>
<dbReference type="GeneID" id="116953129"/>
<organism evidence="12 13">
    <name type="scientific">Petromyzon marinus</name>
    <name type="common">Sea lamprey</name>
    <dbReference type="NCBI Taxonomy" id="7757"/>
    <lineage>
        <taxon>Eukaryota</taxon>
        <taxon>Metazoa</taxon>
        <taxon>Chordata</taxon>
        <taxon>Craniata</taxon>
        <taxon>Vertebrata</taxon>
        <taxon>Cyclostomata</taxon>
        <taxon>Hyperoartia</taxon>
        <taxon>Petromyzontiformes</taxon>
        <taxon>Petromyzontidae</taxon>
        <taxon>Petromyzon</taxon>
    </lineage>
</organism>
<feature type="region of interest" description="Disordered" evidence="11">
    <location>
        <begin position="471"/>
        <end position="495"/>
    </location>
</feature>
<dbReference type="InterPro" id="IPR009000">
    <property type="entry name" value="Transl_B-barrel_sf"/>
</dbReference>
<comment type="similarity">
    <text evidence="2">Belongs to the NAF1 family.</text>
</comment>
<dbReference type="Gene3D" id="2.40.10.230">
    <property type="entry name" value="Probable tRNA pseudouridine synthase domain"/>
    <property type="match status" value="1"/>
</dbReference>
<dbReference type="RefSeq" id="XP_032828888.1">
    <property type="nucleotide sequence ID" value="XM_032972997.1"/>
</dbReference>
<dbReference type="GO" id="GO:0005732">
    <property type="term" value="C:sno(s)RNA-containing ribonucleoprotein complex"/>
    <property type="evidence" value="ECO:0007669"/>
    <property type="project" value="InterPro"/>
</dbReference>
<gene>
    <name evidence="13" type="primary">NAF1</name>
</gene>
<comment type="subcellular location">
    <subcellularLocation>
        <location evidence="1">Nucleus</location>
    </subcellularLocation>
</comment>
<dbReference type="InterPro" id="IPR040309">
    <property type="entry name" value="Naf1"/>
</dbReference>
<keyword evidence="5" id="KW-0698">rRNA processing</keyword>
<evidence type="ECO:0000256" key="2">
    <source>
        <dbReference type="ARBA" id="ARBA00009801"/>
    </source>
</evidence>
<dbReference type="FunFam" id="2.40.10.230:FF:000002">
    <property type="entry name" value="H/ACA ribonucleoprotein complex non-core subunit NAF1"/>
    <property type="match status" value="1"/>
</dbReference>
<evidence type="ECO:0000256" key="3">
    <source>
        <dbReference type="ARBA" id="ARBA00021438"/>
    </source>
</evidence>
<evidence type="ECO:0000256" key="11">
    <source>
        <dbReference type="SAM" id="MobiDB-lite"/>
    </source>
</evidence>
<sequence length="495" mass="54479">MSDTGEQTKMDCEDSISEVCSEGQKKYEESLDENNTSGTLLIQPQELMSSELPVPQLGTPQIGVQDELRDAGESSSAIVVTSEAAVSQKSVDMPGSELPKGPLCGQGALPFQAEVVASDSEEMDVKLIPDRAAEDSDSSDESTSSLSSASPTPVADDFEFGDDYFSSKSVPKVKVKGELDLEDLPPVPEVTIEIPEDVKMEPIGVVTSLLGQLVVVESLKDKSPLNEDTLLFSSDRKSVGKVFETFGPVTHPFYSLRFNSADDVTQKGIAAGTTLYCTPEMTDYTQYIFTEKLKQLKGSDASWKDDIEPPPEAVDYSDDEQEKAAKGKNSQRANTRPEMAGTHLPRAEGQQHNPRGRGWARGRGRPNFEFSHMQPRGPFHDGNAFGQPWGPRPPMFHNRFRGPSHAGGRGFPPPAAPPRPPPYMHPGFPPQPPYWQGDCASFGHPGNYNPYFESREMGNFHARPLNVNAPRYRPPIRHGQMPFRRRNPNSPQPFY</sequence>
<dbReference type="GO" id="GO:0043489">
    <property type="term" value="P:RNA stabilization"/>
    <property type="evidence" value="ECO:0007669"/>
    <property type="project" value="UniProtKB-ARBA"/>
</dbReference>
<dbReference type="Pfam" id="PF04410">
    <property type="entry name" value="Gar1"/>
    <property type="match status" value="1"/>
</dbReference>
<keyword evidence="12" id="KW-1185">Reference proteome</keyword>
<dbReference type="CTD" id="92345"/>
<feature type="region of interest" description="Disordered" evidence="11">
    <location>
        <begin position="1"/>
        <end position="37"/>
    </location>
</feature>
<evidence type="ECO:0000256" key="10">
    <source>
        <dbReference type="ARBA" id="ARBA00063185"/>
    </source>
</evidence>
<evidence type="ECO:0000313" key="12">
    <source>
        <dbReference type="Proteomes" id="UP001318040"/>
    </source>
</evidence>
<evidence type="ECO:0000256" key="4">
    <source>
        <dbReference type="ARBA" id="ARBA00022517"/>
    </source>
</evidence>
<feature type="region of interest" description="Disordered" evidence="11">
    <location>
        <begin position="131"/>
        <end position="155"/>
    </location>
</feature>
<feature type="compositionally biased region" description="Basic residues" evidence="11">
    <location>
        <begin position="354"/>
        <end position="364"/>
    </location>
</feature>
<comment type="subunit">
    <text evidence="10">During assembly of the complex, component of the small nucleolar ribonucleoprotein particles containing H/ACA-type snoRNAs (H/ACA snoRNPs) which contains NOLA2/NHP2, NOLA3/NOP10, NAF1 and DKC1/NOLA4. Interacts directly with DKC1/NOLA4.</text>
</comment>
<dbReference type="GO" id="GO:0003723">
    <property type="term" value="F:RNA binding"/>
    <property type="evidence" value="ECO:0007669"/>
    <property type="project" value="UniProtKB-KW"/>
</dbReference>
<evidence type="ECO:0000256" key="9">
    <source>
        <dbReference type="ARBA" id="ARBA00057529"/>
    </source>
</evidence>
<reference evidence="13" key="1">
    <citation type="submission" date="2025-08" db="UniProtKB">
        <authorList>
            <consortium name="RefSeq"/>
        </authorList>
    </citation>
    <scope>IDENTIFICATION</scope>
    <source>
        <tissue evidence="13">Sperm</tissue>
    </source>
</reference>
<dbReference type="GO" id="GO:0000493">
    <property type="term" value="P:box H/ACA snoRNP assembly"/>
    <property type="evidence" value="ECO:0007669"/>
    <property type="project" value="InterPro"/>
</dbReference>
<dbReference type="SUPFAM" id="SSF50447">
    <property type="entry name" value="Translation proteins"/>
    <property type="match status" value="1"/>
</dbReference>
<evidence type="ECO:0000256" key="6">
    <source>
        <dbReference type="ARBA" id="ARBA00022553"/>
    </source>
</evidence>
<dbReference type="GO" id="GO:0006364">
    <property type="term" value="P:rRNA processing"/>
    <property type="evidence" value="ECO:0007669"/>
    <property type="project" value="UniProtKB-KW"/>
</dbReference>
<dbReference type="GO" id="GO:0001522">
    <property type="term" value="P:pseudouridine synthesis"/>
    <property type="evidence" value="ECO:0007669"/>
    <property type="project" value="InterPro"/>
</dbReference>